<evidence type="ECO:0000313" key="2">
    <source>
        <dbReference type="Proteomes" id="UP000255529"/>
    </source>
</evidence>
<accession>A0A380AAH6</accession>
<protein>
    <submittedName>
        <fullName evidence="1">Uncharacterized protein</fullName>
    </submittedName>
</protein>
<dbReference type="EMBL" id="UGYN01000002">
    <property type="protein sequence ID" value="SUI77130.1"/>
    <property type="molecule type" value="Genomic_DNA"/>
</dbReference>
<sequence length="40" mass="4716">MHYTVYILIAIVLLVNGTLAIHCWRRCRAPASRPEERNYD</sequence>
<dbReference type="AlphaFoldDB" id="A0A380AAH6"/>
<evidence type="ECO:0000313" key="1">
    <source>
        <dbReference type="EMBL" id="SUI77130.1"/>
    </source>
</evidence>
<proteinExistence type="predicted"/>
<organism evidence="1 2">
    <name type="scientific">Serratia quinivorans</name>
    <dbReference type="NCBI Taxonomy" id="137545"/>
    <lineage>
        <taxon>Bacteria</taxon>
        <taxon>Pseudomonadati</taxon>
        <taxon>Pseudomonadota</taxon>
        <taxon>Gammaproteobacteria</taxon>
        <taxon>Enterobacterales</taxon>
        <taxon>Yersiniaceae</taxon>
        <taxon>Serratia</taxon>
    </lineage>
</organism>
<gene>
    <name evidence="1" type="ORF">NCTC11544_03893</name>
</gene>
<dbReference type="Proteomes" id="UP000255529">
    <property type="component" value="Unassembled WGS sequence"/>
</dbReference>
<name>A0A380AAH6_9GAMM</name>
<reference evidence="1 2" key="1">
    <citation type="submission" date="2018-06" db="EMBL/GenBank/DDBJ databases">
        <authorList>
            <consortium name="Pathogen Informatics"/>
            <person name="Doyle S."/>
        </authorList>
    </citation>
    <scope>NUCLEOTIDE SEQUENCE [LARGE SCALE GENOMIC DNA]</scope>
    <source>
        <strain evidence="1 2">NCTC11544</strain>
    </source>
</reference>